<feature type="domain" description="Granulins" evidence="6">
    <location>
        <begin position="87"/>
        <end position="100"/>
    </location>
</feature>
<comment type="subcellular location">
    <subcellularLocation>
        <location evidence="1">Secreted</location>
    </subcellularLocation>
</comment>
<dbReference type="WBParaSite" id="SCUD_0000340801-mRNA-1">
    <property type="protein sequence ID" value="SCUD_0000340801-mRNA-1"/>
    <property type="gene ID" value="SCUD_0000340801"/>
</dbReference>
<evidence type="ECO:0000256" key="1">
    <source>
        <dbReference type="ARBA" id="ARBA00004613"/>
    </source>
</evidence>
<evidence type="ECO:0000256" key="5">
    <source>
        <dbReference type="SAM" id="Phobius"/>
    </source>
</evidence>
<evidence type="ECO:0000313" key="7">
    <source>
        <dbReference type="EMBL" id="VDO81665.1"/>
    </source>
</evidence>
<protein>
    <submittedName>
        <fullName evidence="9">GRANULINS domain-containing protein</fullName>
    </submittedName>
</protein>
<dbReference type="GO" id="GO:0005576">
    <property type="term" value="C:extracellular region"/>
    <property type="evidence" value="ECO:0007669"/>
    <property type="project" value="UniProtKB-SubCell"/>
</dbReference>
<dbReference type="PANTHER" id="PTHR12274">
    <property type="entry name" value="GRANULIN"/>
    <property type="match status" value="1"/>
</dbReference>
<comment type="similarity">
    <text evidence="2">Belongs to the granulin family.</text>
</comment>
<reference evidence="9" key="1">
    <citation type="submission" date="2016-06" db="UniProtKB">
        <authorList>
            <consortium name="WormBaseParasite"/>
        </authorList>
    </citation>
    <scope>IDENTIFICATION</scope>
</reference>
<feature type="domain" description="Granulins" evidence="6">
    <location>
        <begin position="4"/>
        <end position="17"/>
    </location>
</feature>
<dbReference type="EMBL" id="UZAK01003842">
    <property type="protein sequence ID" value="VDO81665.1"/>
    <property type="molecule type" value="Genomic_DNA"/>
</dbReference>
<keyword evidence="5" id="KW-0472">Membrane</keyword>
<evidence type="ECO:0000313" key="9">
    <source>
        <dbReference type="WBParaSite" id="SCUD_0000340801-mRNA-1"/>
    </source>
</evidence>
<accession>A0A183JL27</accession>
<evidence type="ECO:0000313" key="8">
    <source>
        <dbReference type="Proteomes" id="UP000279833"/>
    </source>
</evidence>
<gene>
    <name evidence="7" type="ORF">SCUD_LOCUS3409</name>
</gene>
<dbReference type="Pfam" id="PF00396">
    <property type="entry name" value="Granulin"/>
    <property type="match status" value="2"/>
</dbReference>
<evidence type="ECO:0000259" key="6">
    <source>
        <dbReference type="PROSITE" id="PS00799"/>
    </source>
</evidence>
<keyword evidence="5" id="KW-0812">Transmembrane</keyword>
<dbReference type="STRING" id="6186.A0A183JL27"/>
<dbReference type="PROSITE" id="PS00799">
    <property type="entry name" value="GRANULINS"/>
    <property type="match status" value="2"/>
</dbReference>
<name>A0A183JL27_9TREM</name>
<dbReference type="Gene3D" id="2.10.25.160">
    <property type="entry name" value="Granulin"/>
    <property type="match status" value="2"/>
</dbReference>
<keyword evidence="8" id="KW-1185">Reference proteome</keyword>
<dbReference type="InterPro" id="IPR037277">
    <property type="entry name" value="Granulin_sf"/>
</dbReference>
<dbReference type="SMART" id="SM00277">
    <property type="entry name" value="GRAN"/>
    <property type="match status" value="1"/>
</dbReference>
<evidence type="ECO:0000256" key="4">
    <source>
        <dbReference type="ARBA" id="ARBA00023157"/>
    </source>
</evidence>
<keyword evidence="4" id="KW-1015">Disulfide bond</keyword>
<dbReference type="InterPro" id="IPR039036">
    <property type="entry name" value="Granulin_fam"/>
</dbReference>
<sequence>AVCCSDGEHCCPEGYVCDLSVGECINRSKPSNELKKFLPNINLSSLPTKIGYNNRCPNSDVYCEDNSTCCEHDKEWGCCLFSNAVCCSDGVHCCPANTICDLKAEMCIGESGDILTKLQLKSKPKFNSFKYNSRISICSDMKSVCINGTCCSNVNDQLSTLCCPYENVCFKSLFIVMCYILTFYLNFFPRWTVYNWMYLHLRVDVHSGTRTPYCSLQTPSRYSLSY</sequence>
<evidence type="ECO:0000256" key="3">
    <source>
        <dbReference type="ARBA" id="ARBA00022525"/>
    </source>
</evidence>
<keyword evidence="3" id="KW-0964">Secreted</keyword>
<keyword evidence="5" id="KW-1133">Transmembrane helix</keyword>
<dbReference type="Proteomes" id="UP000279833">
    <property type="component" value="Unassembled WGS sequence"/>
</dbReference>
<reference evidence="7 8" key="2">
    <citation type="submission" date="2018-11" db="EMBL/GenBank/DDBJ databases">
        <authorList>
            <consortium name="Pathogen Informatics"/>
        </authorList>
    </citation>
    <scope>NUCLEOTIDE SEQUENCE [LARGE SCALE GENOMIC DNA]</scope>
    <source>
        <strain evidence="7">Dakar</strain>
        <strain evidence="8">Dakar, Senegal</strain>
    </source>
</reference>
<feature type="transmembrane region" description="Helical" evidence="5">
    <location>
        <begin position="170"/>
        <end position="188"/>
    </location>
</feature>
<dbReference type="PANTHER" id="PTHR12274:SF3">
    <property type="entry name" value="PROGRANULIN"/>
    <property type="match status" value="1"/>
</dbReference>
<evidence type="ECO:0000256" key="2">
    <source>
        <dbReference type="ARBA" id="ARBA00010093"/>
    </source>
</evidence>
<dbReference type="InterPro" id="IPR000118">
    <property type="entry name" value="Granulin"/>
</dbReference>
<dbReference type="AlphaFoldDB" id="A0A183JL27"/>
<organism evidence="9">
    <name type="scientific">Schistosoma curassoni</name>
    <dbReference type="NCBI Taxonomy" id="6186"/>
    <lineage>
        <taxon>Eukaryota</taxon>
        <taxon>Metazoa</taxon>
        <taxon>Spiralia</taxon>
        <taxon>Lophotrochozoa</taxon>
        <taxon>Platyhelminthes</taxon>
        <taxon>Trematoda</taxon>
        <taxon>Digenea</taxon>
        <taxon>Strigeidida</taxon>
        <taxon>Schistosomatoidea</taxon>
        <taxon>Schistosomatidae</taxon>
        <taxon>Schistosoma</taxon>
    </lineage>
</organism>
<proteinExistence type="inferred from homology"/>